<name>A0ABV0T8D1_9TELE</name>
<sequence length="105" mass="11148">MRLNMCCFSAPRAILKQYSRGMTSVSSEGSTATLPFLRRGAPGGPLIPHSGTNRDAAPVSSAPVPFGRKLAAQRVRCVRLKGKGNEESDHNNKCGVLHLSTALSV</sequence>
<comment type="caution">
    <text evidence="2">The sequence shown here is derived from an EMBL/GenBank/DDBJ whole genome shotgun (WGS) entry which is preliminary data.</text>
</comment>
<keyword evidence="3" id="KW-1185">Reference proteome</keyword>
<reference evidence="2 3" key="1">
    <citation type="submission" date="2021-06" db="EMBL/GenBank/DDBJ databases">
        <authorList>
            <person name="Palmer J.M."/>
        </authorList>
    </citation>
    <scope>NUCLEOTIDE SEQUENCE [LARGE SCALE GENOMIC DNA]</scope>
    <source>
        <strain evidence="3">if_2019</strain>
        <tissue evidence="2">Muscle</tissue>
    </source>
</reference>
<accession>A0ABV0T8D1</accession>
<proteinExistence type="predicted"/>
<dbReference type="Proteomes" id="UP001482620">
    <property type="component" value="Unassembled WGS sequence"/>
</dbReference>
<evidence type="ECO:0000256" key="1">
    <source>
        <dbReference type="SAM" id="MobiDB-lite"/>
    </source>
</evidence>
<protein>
    <submittedName>
        <fullName evidence="2">Uncharacterized protein</fullName>
    </submittedName>
</protein>
<gene>
    <name evidence="2" type="ORF">ILYODFUR_010983</name>
</gene>
<organism evidence="2 3">
    <name type="scientific">Ilyodon furcidens</name>
    <name type="common">goldbreast splitfin</name>
    <dbReference type="NCBI Taxonomy" id="33524"/>
    <lineage>
        <taxon>Eukaryota</taxon>
        <taxon>Metazoa</taxon>
        <taxon>Chordata</taxon>
        <taxon>Craniata</taxon>
        <taxon>Vertebrata</taxon>
        <taxon>Euteleostomi</taxon>
        <taxon>Actinopterygii</taxon>
        <taxon>Neopterygii</taxon>
        <taxon>Teleostei</taxon>
        <taxon>Neoteleostei</taxon>
        <taxon>Acanthomorphata</taxon>
        <taxon>Ovalentaria</taxon>
        <taxon>Atherinomorphae</taxon>
        <taxon>Cyprinodontiformes</taxon>
        <taxon>Goodeidae</taxon>
        <taxon>Ilyodon</taxon>
    </lineage>
</organism>
<evidence type="ECO:0000313" key="3">
    <source>
        <dbReference type="Proteomes" id="UP001482620"/>
    </source>
</evidence>
<evidence type="ECO:0000313" key="2">
    <source>
        <dbReference type="EMBL" id="MEQ2228650.1"/>
    </source>
</evidence>
<dbReference type="EMBL" id="JAHRIQ010023986">
    <property type="protein sequence ID" value="MEQ2228650.1"/>
    <property type="molecule type" value="Genomic_DNA"/>
</dbReference>
<feature type="region of interest" description="Disordered" evidence="1">
    <location>
        <begin position="25"/>
        <end position="63"/>
    </location>
</feature>